<accession>A0ACB5R8D1</accession>
<dbReference type="Proteomes" id="UP001058074">
    <property type="component" value="Unassembled WGS sequence"/>
</dbReference>
<proteinExistence type="predicted"/>
<keyword evidence="2" id="KW-1185">Reference proteome</keyword>
<comment type="caution">
    <text evidence="1">The sequence shown here is derived from an EMBL/GenBank/DDBJ whole genome shotgun (WGS) entry which is preliminary data.</text>
</comment>
<evidence type="ECO:0000313" key="2">
    <source>
        <dbReference type="Proteomes" id="UP001058074"/>
    </source>
</evidence>
<keyword evidence="1" id="KW-0282">Flagellum</keyword>
<name>A0ACB5R8D1_9CLOT</name>
<protein>
    <submittedName>
        <fullName evidence="1">Flagellar hook-associated protein FlgK</fullName>
    </submittedName>
</protein>
<keyword evidence="1" id="KW-0966">Cell projection</keyword>
<organism evidence="1 2">
    <name type="scientific">Inconstantimicrobium mannanitabidum</name>
    <dbReference type="NCBI Taxonomy" id="1604901"/>
    <lineage>
        <taxon>Bacteria</taxon>
        <taxon>Bacillati</taxon>
        <taxon>Bacillota</taxon>
        <taxon>Clostridia</taxon>
        <taxon>Eubacteriales</taxon>
        <taxon>Clostridiaceae</taxon>
        <taxon>Inconstantimicrobium</taxon>
    </lineage>
</organism>
<evidence type="ECO:0000313" key="1">
    <source>
        <dbReference type="EMBL" id="GKX65459.1"/>
    </source>
</evidence>
<keyword evidence="1" id="KW-0969">Cilium</keyword>
<sequence>MAGLFSTFNIARSGMSVAQKTIDVTSHNISNASTTGYSRQVATIVTNRPESVAGTNAGQMGTGANVDDVSRVRDTFLDFQVRNESSVLSKYDTREKFLGEIEGIFNEPSDSALSTKLGAFFDSWQQLSKQPQSSNTRTVVAQQSIALADQLNSTYTQLKRLKDNAEQLVKDNVVNINSKLNDLQQLNQQIVSIKATGQNPNDLMDKRDNILDELSKQFNISVDKKNYDGIDVRATDSNGMVSSKVVTADLNGEAARFSYITDIQKDDSDASGKTYKITYYKLGAMNDETNRQTMIVTNVSDDQLAQIKQSRILWANSEGVATRGDGSTINNGNAITSGELKIFSPSSGEVAGNASVQTDIDQYIDEVNKLAKTLAFAVNTIHSGLANGKPSNGNPDRDYMPFFVNGSVAKYNARGEMTNLDGILEGEDGITAENITVNKEIVADVMKIKTKTNDDSYAYTSLNTQDGEGDGNRALAIAQLRNSLLMVQDVGKTINTREDLFNTNKEGNLLTNNGMTVQNNLSGMTLDSYFKNTINTLGVQSKQAQEVVKGQQNVLDSLQQQRDSVSGVSLDEEMANLIQFQHSYTANAKVISTIDQLLDVVVNGLMK</sequence>
<dbReference type="EMBL" id="BROD01000001">
    <property type="protein sequence ID" value="GKX65459.1"/>
    <property type="molecule type" value="Genomic_DNA"/>
</dbReference>
<gene>
    <name evidence="1" type="primary">flgK</name>
    <name evidence="1" type="ORF">rsdtw13_07170</name>
</gene>
<reference evidence="1" key="1">
    <citation type="journal article" date="2025" name="Int. J. Syst. Evol. Microbiol.">
        <title>Inconstantimicrobium mannanitabidum sp. nov., a novel member of the family Clostridiaceae isolated from anoxic soil under the treatment of reductive soil disinfestation.</title>
        <authorList>
            <person name="Ueki A."/>
            <person name="Tonouchi A."/>
            <person name="Honma S."/>
            <person name="Kaku N."/>
            <person name="Ueki K."/>
        </authorList>
    </citation>
    <scope>NUCLEOTIDE SEQUENCE</scope>
    <source>
        <strain evidence="1">TW13</strain>
    </source>
</reference>